<evidence type="ECO:0000256" key="4">
    <source>
        <dbReference type="ARBA" id="ARBA00007317"/>
    </source>
</evidence>
<evidence type="ECO:0000256" key="12">
    <source>
        <dbReference type="ARBA" id="ARBA00023315"/>
    </source>
</evidence>
<dbReference type="SUPFAM" id="SSF51230">
    <property type="entry name" value="Single hybrid motif"/>
    <property type="match status" value="1"/>
</dbReference>
<comment type="pathway">
    <text evidence="3">Amino-acid degradation; L-lysine degradation via saccharopine pathway; glutaryl-CoA from L-lysine: step 6/6.</text>
</comment>
<feature type="region of interest" description="Disordered" evidence="16">
    <location>
        <begin position="433"/>
        <end position="544"/>
    </location>
</feature>
<feature type="compositionally biased region" description="Polar residues" evidence="16">
    <location>
        <begin position="792"/>
        <end position="801"/>
    </location>
</feature>
<dbReference type="Pfam" id="PF00364">
    <property type="entry name" value="Biotin_lipoyl"/>
    <property type="match status" value="1"/>
</dbReference>
<dbReference type="NCBIfam" id="TIGR01347">
    <property type="entry name" value="sucB"/>
    <property type="match status" value="1"/>
</dbReference>
<evidence type="ECO:0000256" key="14">
    <source>
        <dbReference type="ARBA" id="ARBA00032406"/>
    </source>
</evidence>
<dbReference type="PANTHER" id="PTHR43416">
    <property type="entry name" value="DIHYDROLIPOYLLYSINE-RESIDUE SUCCINYLTRANSFERASE COMPONENT OF 2-OXOGLUTARATE DEHYDROGENASE COMPLEX, MITOCHONDRIAL-RELATED"/>
    <property type="match status" value="1"/>
</dbReference>
<dbReference type="NCBIfam" id="NF004309">
    <property type="entry name" value="PRK05704.1"/>
    <property type="match status" value="1"/>
</dbReference>
<evidence type="ECO:0000256" key="15">
    <source>
        <dbReference type="ARBA" id="ARBA00046046"/>
    </source>
</evidence>
<feature type="compositionally biased region" description="Basic and acidic residues" evidence="16">
    <location>
        <begin position="454"/>
        <end position="483"/>
    </location>
</feature>
<reference evidence="17" key="1">
    <citation type="submission" date="2020-11" db="EMBL/GenBank/DDBJ databases">
        <authorList>
            <person name="Tran Van P."/>
        </authorList>
    </citation>
    <scope>NUCLEOTIDE SEQUENCE</scope>
</reference>
<keyword evidence="12" id="KW-0012">Acyltransferase</keyword>
<comment type="cofactor">
    <cofactor evidence="1">
        <name>(R)-lipoate</name>
        <dbReference type="ChEBI" id="CHEBI:83088"/>
    </cofactor>
</comment>
<feature type="compositionally biased region" description="Basic and acidic residues" evidence="16">
    <location>
        <begin position="636"/>
        <end position="646"/>
    </location>
</feature>
<feature type="compositionally biased region" description="Polar residues" evidence="16">
    <location>
        <begin position="665"/>
        <end position="675"/>
    </location>
</feature>
<dbReference type="PROSITE" id="PS00189">
    <property type="entry name" value="LIPOYL"/>
    <property type="match status" value="1"/>
</dbReference>
<dbReference type="EC" id="2.3.1.61" evidence="5"/>
<proteinExistence type="inferred from homology"/>
<dbReference type="Gene3D" id="3.30.559.10">
    <property type="entry name" value="Chloramphenicol acetyltransferase-like domain"/>
    <property type="match status" value="1"/>
</dbReference>
<dbReference type="PANTHER" id="PTHR43416:SF5">
    <property type="entry name" value="DIHYDROLIPOYLLYSINE-RESIDUE SUCCINYLTRANSFERASE COMPONENT OF 2-OXOGLUTARATE DEHYDROGENASE COMPLEX, MITOCHONDRIAL"/>
    <property type="match status" value="1"/>
</dbReference>
<feature type="compositionally biased region" description="Low complexity" evidence="16">
    <location>
        <begin position="514"/>
        <end position="542"/>
    </location>
</feature>
<keyword evidence="8" id="KW-0808">Transferase</keyword>
<dbReference type="SUPFAM" id="SSF52777">
    <property type="entry name" value="CoA-dependent acyltransferases"/>
    <property type="match status" value="1"/>
</dbReference>
<feature type="region of interest" description="Disordered" evidence="16">
    <location>
        <begin position="40"/>
        <end position="195"/>
    </location>
</feature>
<dbReference type="InterPro" id="IPR000089">
    <property type="entry name" value="Biotin_lipoyl"/>
</dbReference>
<feature type="compositionally biased region" description="Low complexity" evidence="16">
    <location>
        <begin position="619"/>
        <end position="634"/>
    </location>
</feature>
<dbReference type="InterPro" id="IPR023213">
    <property type="entry name" value="CAT-like_dom_sf"/>
</dbReference>
<dbReference type="SMART" id="SM00355">
    <property type="entry name" value="ZnF_C2H2"/>
    <property type="match status" value="1"/>
</dbReference>
<feature type="region of interest" description="Disordered" evidence="16">
    <location>
        <begin position="296"/>
        <end position="383"/>
    </location>
</feature>
<gene>
    <name evidence="17" type="ORF">CTOB1V02_LOCUS8934</name>
</gene>
<feature type="compositionally biased region" description="Low complexity" evidence="16">
    <location>
        <begin position="753"/>
        <end position="765"/>
    </location>
</feature>
<feature type="region of interest" description="Disordered" evidence="16">
    <location>
        <begin position="398"/>
        <end position="417"/>
    </location>
</feature>
<evidence type="ECO:0000256" key="10">
    <source>
        <dbReference type="ARBA" id="ARBA00022946"/>
    </source>
</evidence>
<dbReference type="InterPro" id="IPR006255">
    <property type="entry name" value="SucB"/>
</dbReference>
<dbReference type="OrthoDB" id="5391403at2759"/>
<dbReference type="FunFam" id="3.30.559.10:FF:000006">
    <property type="entry name" value="Dihydrolipoyllysine-residue succinyltransferase component of 2-oxoglutarate dehydrogenase complex, mitochondrial"/>
    <property type="match status" value="1"/>
</dbReference>
<dbReference type="GO" id="GO:0045252">
    <property type="term" value="C:oxoglutarate dehydrogenase complex"/>
    <property type="evidence" value="ECO:0007669"/>
    <property type="project" value="InterPro"/>
</dbReference>
<dbReference type="InterPro" id="IPR003016">
    <property type="entry name" value="2-oxoA_DH_lipoyl-BS"/>
</dbReference>
<feature type="compositionally biased region" description="Polar residues" evidence="16">
    <location>
        <begin position="163"/>
        <end position="182"/>
    </location>
</feature>
<dbReference type="EMBL" id="OB663176">
    <property type="protein sequence ID" value="CAD7231080.1"/>
    <property type="molecule type" value="Genomic_DNA"/>
</dbReference>
<dbReference type="InterPro" id="IPR011053">
    <property type="entry name" value="Single_hybrid_motif"/>
</dbReference>
<feature type="compositionally biased region" description="Polar residues" evidence="16">
    <location>
        <begin position="648"/>
        <end position="657"/>
    </location>
</feature>
<dbReference type="GO" id="GO:0005739">
    <property type="term" value="C:mitochondrion"/>
    <property type="evidence" value="ECO:0007669"/>
    <property type="project" value="UniProtKB-SubCell"/>
</dbReference>
<evidence type="ECO:0000256" key="2">
    <source>
        <dbReference type="ARBA" id="ARBA00004173"/>
    </source>
</evidence>
<dbReference type="PROSITE" id="PS50968">
    <property type="entry name" value="BIOTINYL_LIPOYL"/>
    <property type="match status" value="1"/>
</dbReference>
<dbReference type="InterPro" id="IPR013087">
    <property type="entry name" value="Znf_C2H2_type"/>
</dbReference>
<organism evidence="17">
    <name type="scientific">Cyprideis torosa</name>
    <dbReference type="NCBI Taxonomy" id="163714"/>
    <lineage>
        <taxon>Eukaryota</taxon>
        <taxon>Metazoa</taxon>
        <taxon>Ecdysozoa</taxon>
        <taxon>Arthropoda</taxon>
        <taxon>Crustacea</taxon>
        <taxon>Oligostraca</taxon>
        <taxon>Ostracoda</taxon>
        <taxon>Podocopa</taxon>
        <taxon>Podocopida</taxon>
        <taxon>Cytherocopina</taxon>
        <taxon>Cytheroidea</taxon>
        <taxon>Cytherideidae</taxon>
        <taxon>Cyprideis</taxon>
    </lineage>
</organism>
<keyword evidence="9" id="KW-0450">Lipoyl</keyword>
<keyword evidence="7" id="KW-0816">Tricarboxylic acid cycle</keyword>
<evidence type="ECO:0000256" key="6">
    <source>
        <dbReference type="ARBA" id="ARBA00020294"/>
    </source>
</evidence>
<evidence type="ECO:0000256" key="16">
    <source>
        <dbReference type="SAM" id="MobiDB-lite"/>
    </source>
</evidence>
<keyword evidence="11" id="KW-0496">Mitochondrion</keyword>
<dbReference type="InterPro" id="IPR001078">
    <property type="entry name" value="2-oxoacid_DH_actylTfrase"/>
</dbReference>
<evidence type="ECO:0000313" key="17">
    <source>
        <dbReference type="EMBL" id="CAD7231080.1"/>
    </source>
</evidence>
<dbReference type="PROSITE" id="PS50157">
    <property type="entry name" value="ZINC_FINGER_C2H2_2"/>
    <property type="match status" value="1"/>
</dbReference>
<evidence type="ECO:0000256" key="8">
    <source>
        <dbReference type="ARBA" id="ARBA00022679"/>
    </source>
</evidence>
<feature type="compositionally biased region" description="Pro residues" evidence="16">
    <location>
        <begin position="143"/>
        <end position="155"/>
    </location>
</feature>
<feature type="region of interest" description="Disordered" evidence="16">
    <location>
        <begin position="985"/>
        <end position="1079"/>
    </location>
</feature>
<evidence type="ECO:0000256" key="11">
    <source>
        <dbReference type="ARBA" id="ARBA00023128"/>
    </source>
</evidence>
<name>A0A7R8WG62_9CRUS</name>
<dbReference type="Pfam" id="PF00198">
    <property type="entry name" value="2-oxoacid_dh"/>
    <property type="match status" value="1"/>
</dbReference>
<dbReference type="Gene3D" id="2.40.50.100">
    <property type="match status" value="1"/>
</dbReference>
<dbReference type="GO" id="GO:0006099">
    <property type="term" value="P:tricarboxylic acid cycle"/>
    <property type="evidence" value="ECO:0007669"/>
    <property type="project" value="UniProtKB-KW"/>
</dbReference>
<dbReference type="CDD" id="cd06849">
    <property type="entry name" value="lipoyl_domain"/>
    <property type="match status" value="1"/>
</dbReference>
<evidence type="ECO:0000256" key="5">
    <source>
        <dbReference type="ARBA" id="ARBA00012945"/>
    </source>
</evidence>
<evidence type="ECO:0000256" key="7">
    <source>
        <dbReference type="ARBA" id="ARBA00022532"/>
    </source>
</evidence>
<accession>A0A7R8WG62</accession>
<comment type="subcellular location">
    <subcellularLocation>
        <location evidence="2">Mitochondrion</location>
    </subcellularLocation>
</comment>
<dbReference type="PROSITE" id="PS00028">
    <property type="entry name" value="ZINC_FINGER_C2H2_1"/>
    <property type="match status" value="1"/>
</dbReference>
<dbReference type="InterPro" id="IPR050537">
    <property type="entry name" value="2-oxoacid_dehydrogenase"/>
</dbReference>
<comment type="similarity">
    <text evidence="4">Belongs to the 2-oxoacid dehydrogenase family.</text>
</comment>
<dbReference type="GO" id="GO:0004149">
    <property type="term" value="F:dihydrolipoyllysine-residue succinyltransferase activity"/>
    <property type="evidence" value="ECO:0007669"/>
    <property type="project" value="UniProtKB-EC"/>
</dbReference>
<keyword evidence="10" id="KW-0809">Transit peptide</keyword>
<feature type="compositionally biased region" description="Basic and acidic residues" evidence="16">
    <location>
        <begin position="75"/>
        <end position="85"/>
    </location>
</feature>
<feature type="region of interest" description="Disordered" evidence="16">
    <location>
        <begin position="742"/>
        <end position="811"/>
    </location>
</feature>
<protein>
    <recommendedName>
        <fullName evidence="6">Dihydrolipoyllysine-residue succinyltransferase component of 2-oxoglutarate dehydrogenase complex, mitochondrial</fullName>
        <ecNumber evidence="5">2.3.1.61</ecNumber>
    </recommendedName>
    <alternativeName>
        <fullName evidence="14">2-oxoglutarate dehydrogenase complex component E2</fullName>
    </alternativeName>
    <alternativeName>
        <fullName evidence="13">E2K</fullName>
    </alternativeName>
</protein>
<dbReference type="UniPathway" id="UPA00868">
    <property type="reaction ID" value="UER00840"/>
</dbReference>
<evidence type="ECO:0000256" key="3">
    <source>
        <dbReference type="ARBA" id="ARBA00005145"/>
    </source>
</evidence>
<evidence type="ECO:0000256" key="1">
    <source>
        <dbReference type="ARBA" id="ARBA00001938"/>
    </source>
</evidence>
<comment type="function">
    <text evidence="15">Dihydrolipoamide succinyltransferase (E2) component of the 2-oxoglutarate dehydrogenase complex. The 2-oxoglutarate dehydrogenase complex catalyzes the overall conversion of 2-oxoglutarate to succinyl-CoA and CO(2). The 2-oxoglutarate dehydrogenase complex is mainly active in the mitochondrion. A fraction of the 2-oxoglutarate dehydrogenase complex also localizes in the nucleus and is required for lysine succinylation of histones: associates with KAT2A on chromatin and provides succinyl-CoA to histone succinyltransferase KAT2A.</text>
</comment>
<sequence>MSYASMKEKVKGDTEFDNYGEWDNEIGIGNLIIDLDADIEKSGGGMPVHPPNNSSDEADQPSKGLKMKIKWNKGKNSEGNDHEIVSSESGNGSGSGCSGVDDDAGSASKVGSGRKKVNGTGKSGGKKEPKGISFTGTLKNGPPAHPTPSTFPPPLTISTSTTANAGLSRNNETSTRITTDQCYSKAPGNSRLSPSPAVVDGTSCINRIQVHKVSKDACVGTCTVGTLTEPENFGPCEPGTSVCLEGIIWQETDSGVLVVNVTWRGKTYVGTLLDSTKHDWAPPRFCDSPIEDFDPRLFKSGRGKRSTRGSTPQKEVTSVPETRLSAQNKLRGKGRRGVPTSTGPSPLKSGDLKRKRGSDVEASPGKRLNRSNSRTLLSPSLEGQGVALNENGETAITSSVPASCDVGGDPDLLECPEEDCRKKFRSRDALKYHLSHSHPGHSSLGDDDENNSASDEKKGGVFEEGGLENKKSEDGSLSCKEELPQSPAYSDISDANDSGAVSDTDTKPPPPVPSTSAKPLDPAALLTLPSSSASSQATSGPPIGTSSAAYKLYSYYRSPSPLSTDLSKERSPAKKMETESKFFFYPGAGAFYPPPLSHSPTSTTIKKETSGPFPSTSAPPLTFSSLSSVSSLPSHLKRDLPQKKDGPSNPQEASTNVILGAPADSISSHPCSSGESKPSRPPVPISSVSDLSKACPSHFNSAQITSGSPYRNYDYRNVMMHFQTNPSDSGGRLDPVVRAPVHSAVSLSNKPQSAPTSAASSPSPTDKGLSIPSTSRPTSAGSGGGGDRSSPLIPTSGSHQPRLNAPGHASVSPLELLPHGVPSFPLPPVQPTSSAYYPGLTPSSVMNPFPSSGPPKFMPAFSNRNGYFKMRLLALRILNRSLRRYMLEPRVVSFHFPRANFPPLAVQDEDKIVSVPPFAESVSEGDVRWEKGVGDKVNQDDLVCEIETDKTAIPVPSPVSGVIAELFVEDGSTVQAGTKLFRVTIGEGSSAPSTPKDQSKEGKAKPAPPPPKVEEQKRSLQEKPEGEELRERPSSTPSKPVEPLKSVPKDSVKPQPITRDTPMPGGPFLKLPPTDPTKEIAGTRTEARIKMNRMRQRIAARLKEAQNVNAMLTTFNEVDMTNLIQLRKQHQDAFVKKHGIKLGFMSAFCKAAAYSLLDQPVLNAVIDGTEIVYRDYVDISVAVATPKGLVVPVLRNVESMNYAEIEKGISALGEKAKKNALAIEDMEGGTFTISNGGVFGSLFATPIINPPQSAILGMYAIKERPMVVSGRIEPRPMMYLALTYDHRLIDGREATLFLVKVKQAVEDPRAMLLGL</sequence>
<feature type="region of interest" description="Disordered" evidence="16">
    <location>
        <begin position="591"/>
        <end position="691"/>
    </location>
</feature>
<feature type="compositionally biased region" description="Basic and acidic residues" evidence="16">
    <location>
        <begin position="1012"/>
        <end position="1033"/>
    </location>
</feature>
<evidence type="ECO:0000256" key="9">
    <source>
        <dbReference type="ARBA" id="ARBA00022823"/>
    </source>
</evidence>
<evidence type="ECO:0000256" key="13">
    <source>
        <dbReference type="ARBA" id="ARBA00031331"/>
    </source>
</evidence>
<dbReference type="GO" id="GO:0033512">
    <property type="term" value="P:L-lysine catabolic process to acetyl-CoA via saccharopine"/>
    <property type="evidence" value="ECO:0007669"/>
    <property type="project" value="UniProtKB-UniPathway"/>
</dbReference>
<feature type="compositionally biased region" description="Polar residues" evidence="16">
    <location>
        <begin position="308"/>
        <end position="328"/>
    </location>
</feature>